<evidence type="ECO:0000313" key="2">
    <source>
        <dbReference type="Proteomes" id="UP001379945"/>
    </source>
</evidence>
<evidence type="ECO:0000313" key="1">
    <source>
        <dbReference type="EMBL" id="MEK8046191.1"/>
    </source>
</evidence>
<dbReference type="Proteomes" id="UP001379945">
    <property type="component" value="Unassembled WGS sequence"/>
</dbReference>
<accession>A0ABU9C3I4</accession>
<organism evidence="1 2">
    <name type="scientific">Ideonella margarita</name>
    <dbReference type="NCBI Taxonomy" id="2984191"/>
    <lineage>
        <taxon>Bacteria</taxon>
        <taxon>Pseudomonadati</taxon>
        <taxon>Pseudomonadota</taxon>
        <taxon>Betaproteobacteria</taxon>
        <taxon>Burkholderiales</taxon>
        <taxon>Sphaerotilaceae</taxon>
        <taxon>Ideonella</taxon>
    </lineage>
</organism>
<proteinExistence type="predicted"/>
<name>A0ABU9C3I4_9BURK</name>
<sequence length="270" mass="29081">MDTTPGTEAASAGHCGALAVECAEGVVVVWSPARMGRLGIRPNNQTRQHLCWSVMDLESWRLRLADWRNTLAAMGSVEAVSAIPMQPLGGGAALHLSHIEQDGHTGLLQACDDRLQVHFGTARDGAVTWRRDATPAPEDPALPAGLLPATRVTVTHAAGTFQSAEFEGWPLAWRRACAAEMGLAPDAPVNHCGLLPLGKLADHILQTWTCRALAVRLTNLPLLRRRLQHLPKPRQLGSITEPLLSCWWPLWLAGAEASATPSLLATEHAE</sequence>
<reference evidence="1 2" key="1">
    <citation type="submission" date="2024-04" db="EMBL/GenBank/DDBJ databases">
        <title>Novel species of the genus Ideonella isolated from streams.</title>
        <authorList>
            <person name="Lu H."/>
        </authorList>
    </citation>
    <scope>NUCLEOTIDE SEQUENCE [LARGE SCALE GENOMIC DNA]</scope>
    <source>
        <strain evidence="1 2">LYT19W</strain>
    </source>
</reference>
<dbReference type="EMBL" id="JBBUTI010000005">
    <property type="protein sequence ID" value="MEK8046191.1"/>
    <property type="molecule type" value="Genomic_DNA"/>
</dbReference>
<dbReference type="RefSeq" id="WP_341398482.1">
    <property type="nucleotide sequence ID" value="NZ_JBBUTI010000005.1"/>
</dbReference>
<keyword evidence="2" id="KW-1185">Reference proteome</keyword>
<comment type="caution">
    <text evidence="1">The sequence shown here is derived from an EMBL/GenBank/DDBJ whole genome shotgun (WGS) entry which is preliminary data.</text>
</comment>
<protein>
    <submittedName>
        <fullName evidence="1">Uncharacterized protein</fullName>
    </submittedName>
</protein>
<gene>
    <name evidence="1" type="ORF">AACH00_07555</name>
</gene>